<dbReference type="PANTHER" id="PTHR43842:SF2">
    <property type="entry name" value="PROPIONYL-COA CARBOXYLASE BETA CHAIN, MITOCHONDRIAL"/>
    <property type="match status" value="1"/>
</dbReference>
<feature type="domain" description="CoA carboxyltransferase N-terminal" evidence="1">
    <location>
        <begin position="1"/>
        <end position="216"/>
    </location>
</feature>
<accession>A0A9E6XZF5</accession>
<dbReference type="AlphaFoldDB" id="A0A9E6XZF5"/>
<dbReference type="PANTHER" id="PTHR43842">
    <property type="entry name" value="PROPIONYL-COA CARBOXYLASE BETA CHAIN"/>
    <property type="match status" value="1"/>
</dbReference>
<evidence type="ECO:0000259" key="2">
    <source>
        <dbReference type="PROSITE" id="PS50989"/>
    </source>
</evidence>
<reference evidence="3" key="1">
    <citation type="journal article" date="2022" name="Int. J. Syst. Evol. Microbiol.">
        <title>Pseudomonas aegrilactucae sp. nov. and Pseudomonas morbosilactucae sp. nov., pathogens causing bacterial rot of lettuce in Japan.</title>
        <authorList>
            <person name="Sawada H."/>
            <person name="Fujikawa T."/>
            <person name="Satou M."/>
        </authorList>
    </citation>
    <scope>NUCLEOTIDE SEQUENCE</scope>
    <source>
        <strain evidence="3">0166_1</strain>
    </source>
</reference>
<dbReference type="InterPro" id="IPR011762">
    <property type="entry name" value="COA_CT_N"/>
</dbReference>
<evidence type="ECO:0000313" key="4">
    <source>
        <dbReference type="Proteomes" id="UP001162834"/>
    </source>
</evidence>
<dbReference type="InterPro" id="IPR051047">
    <property type="entry name" value="AccD/PCCB"/>
</dbReference>
<dbReference type="EC" id="6.4.1.3" evidence="3"/>
<gene>
    <name evidence="3" type="primary">accD5</name>
    <name evidence="3" type="ORF">DSM104329_03274</name>
</gene>
<dbReference type="PROSITE" id="PS50989">
    <property type="entry name" value="COA_CT_CTER"/>
    <property type="match status" value="1"/>
</dbReference>
<dbReference type="RefSeq" id="WP_259310927.1">
    <property type="nucleotide sequence ID" value="NZ_CP087164.1"/>
</dbReference>
<dbReference type="PROSITE" id="PS50980">
    <property type="entry name" value="COA_CT_NTER"/>
    <property type="match status" value="1"/>
</dbReference>
<sequence>MSAAELLVDETPITRMESLVDPGTLHLLRTAVGDGVVAGSGRVNGRAVFCWAQDGRFKGGSLGAAGGETITRTFALADRAGAPVVCFPESGGARVQQGAAGLSAYGAIFRAEAIAKVPVISVVAGACAGGAAYGAAVGDLTIAAGDDVKLFLTGPRVVEEITREKVTAIDLGGVKVHSANGVIHLTSDDDHDAAQLVREVLGYLPARLGDRPPTALPREPIGGDPRDVLPPSPRQVYDVRDVAGRILDGGELLEFCPRWARNLVTGLGRVDGMPVGVLANQPRHLGGTLDVRAAEKGAWFVNWCERMSLPMVVLVDTPGFLPGTGQEREGVIRYGAAFLRAFARATVPRVTITLRQAFGGAHIVMNSRDLGADLTLAWSASRVGVMGARQAVEVVGRRELAAGADRMALEAAYEIERLDVGVTAGEGYIDEVIEPMETRGRIAQALGAFT</sequence>
<dbReference type="Proteomes" id="UP001162834">
    <property type="component" value="Chromosome"/>
</dbReference>
<dbReference type="InterPro" id="IPR011763">
    <property type="entry name" value="COA_CT_C"/>
</dbReference>
<dbReference type="InterPro" id="IPR029045">
    <property type="entry name" value="ClpP/crotonase-like_dom_sf"/>
</dbReference>
<dbReference type="InterPro" id="IPR000438">
    <property type="entry name" value="Acetyl_CoA_COase_Trfase_b_su"/>
</dbReference>
<keyword evidence="4" id="KW-1185">Reference proteome</keyword>
<dbReference type="SUPFAM" id="SSF52096">
    <property type="entry name" value="ClpP/crotonase"/>
    <property type="match status" value="2"/>
</dbReference>
<feature type="domain" description="CoA carboxyltransferase C-terminal" evidence="2">
    <location>
        <begin position="208"/>
        <end position="450"/>
    </location>
</feature>
<dbReference type="GO" id="GO:0009317">
    <property type="term" value="C:acetyl-CoA carboxylase complex"/>
    <property type="evidence" value="ECO:0007669"/>
    <property type="project" value="InterPro"/>
</dbReference>
<dbReference type="EMBL" id="CP087164">
    <property type="protein sequence ID" value="UGS36863.1"/>
    <property type="molecule type" value="Genomic_DNA"/>
</dbReference>
<organism evidence="3 4">
    <name type="scientific">Capillimicrobium parvum</name>
    <dbReference type="NCBI Taxonomy" id="2884022"/>
    <lineage>
        <taxon>Bacteria</taxon>
        <taxon>Bacillati</taxon>
        <taxon>Actinomycetota</taxon>
        <taxon>Thermoleophilia</taxon>
        <taxon>Solirubrobacterales</taxon>
        <taxon>Capillimicrobiaceae</taxon>
        <taxon>Capillimicrobium</taxon>
    </lineage>
</organism>
<protein>
    <submittedName>
        <fullName evidence="3">Propionyl-CoA carboxylase beta chain 5</fullName>
        <ecNumber evidence="3">6.4.1.3</ecNumber>
    </submittedName>
</protein>
<name>A0A9E6XZF5_9ACTN</name>
<evidence type="ECO:0000259" key="1">
    <source>
        <dbReference type="PROSITE" id="PS50980"/>
    </source>
</evidence>
<dbReference type="InterPro" id="IPR034733">
    <property type="entry name" value="AcCoA_carboxyl_beta"/>
</dbReference>
<dbReference type="GO" id="GO:0006633">
    <property type="term" value="P:fatty acid biosynthetic process"/>
    <property type="evidence" value="ECO:0007669"/>
    <property type="project" value="InterPro"/>
</dbReference>
<dbReference type="KEGG" id="sbae:DSM104329_03274"/>
<keyword evidence="3" id="KW-0436">Ligase</keyword>
<proteinExistence type="predicted"/>
<dbReference type="GO" id="GO:0003989">
    <property type="term" value="F:acetyl-CoA carboxylase activity"/>
    <property type="evidence" value="ECO:0007669"/>
    <property type="project" value="InterPro"/>
</dbReference>
<dbReference type="Pfam" id="PF01039">
    <property type="entry name" value="Carboxyl_trans"/>
    <property type="match status" value="1"/>
</dbReference>
<dbReference type="PRINTS" id="PR01070">
    <property type="entry name" value="ACCCTRFRASEB"/>
</dbReference>
<dbReference type="GO" id="GO:0004658">
    <property type="term" value="F:propionyl-CoA carboxylase activity"/>
    <property type="evidence" value="ECO:0007669"/>
    <property type="project" value="UniProtKB-EC"/>
</dbReference>
<evidence type="ECO:0000313" key="3">
    <source>
        <dbReference type="EMBL" id="UGS36863.1"/>
    </source>
</evidence>
<dbReference type="Gene3D" id="3.90.226.10">
    <property type="entry name" value="2-enoyl-CoA Hydratase, Chain A, domain 1"/>
    <property type="match status" value="2"/>
</dbReference>